<feature type="chain" id="PRO_5043889729" description="Insulin-like domain-containing protein" evidence="8">
    <location>
        <begin position="24"/>
        <end position="120"/>
    </location>
</feature>
<keyword evidence="11" id="KW-1185">Reference proteome</keyword>
<protein>
    <recommendedName>
        <fullName evidence="9">Insulin-like domain-containing protein</fullName>
    </recommendedName>
</protein>
<evidence type="ECO:0000256" key="3">
    <source>
        <dbReference type="ARBA" id="ARBA00022525"/>
    </source>
</evidence>
<evidence type="ECO:0000256" key="4">
    <source>
        <dbReference type="ARBA" id="ARBA00022685"/>
    </source>
</evidence>
<evidence type="ECO:0000256" key="8">
    <source>
        <dbReference type="SAM" id="SignalP"/>
    </source>
</evidence>
<comment type="caution">
    <text evidence="10">The sequence shown here is derived from an EMBL/GenBank/DDBJ whole genome shotgun (WGS) entry which is preliminary data.</text>
</comment>
<dbReference type="SMART" id="SM00078">
    <property type="entry name" value="IlGF"/>
    <property type="match status" value="1"/>
</dbReference>
<reference evidence="10 11" key="1">
    <citation type="submission" date="2023-03" db="EMBL/GenBank/DDBJ databases">
        <title>Genome insight into feeding habits of ladybird beetles.</title>
        <authorList>
            <person name="Li H.-S."/>
            <person name="Huang Y.-H."/>
            <person name="Pang H."/>
        </authorList>
    </citation>
    <scope>NUCLEOTIDE SEQUENCE [LARGE SCALE GENOMIC DNA]</scope>
    <source>
        <strain evidence="10">SYSU_2023b</strain>
        <tissue evidence="10">Whole body</tissue>
    </source>
</reference>
<comment type="similarity">
    <text evidence="2 7">Belongs to the insulin family.</text>
</comment>
<dbReference type="Gene3D" id="1.10.100.10">
    <property type="entry name" value="Insulin-like"/>
    <property type="match status" value="1"/>
</dbReference>
<evidence type="ECO:0000256" key="7">
    <source>
        <dbReference type="RuleBase" id="RU000406"/>
    </source>
</evidence>
<accession>A0AAW1TQI8</accession>
<gene>
    <name evidence="10" type="ORF">WA026_009892</name>
</gene>
<dbReference type="GO" id="GO:0001664">
    <property type="term" value="F:G protein-coupled receptor binding"/>
    <property type="evidence" value="ECO:0007669"/>
    <property type="project" value="TreeGrafter"/>
</dbReference>
<dbReference type="GO" id="GO:0005615">
    <property type="term" value="C:extracellular space"/>
    <property type="evidence" value="ECO:0007669"/>
    <property type="project" value="TreeGrafter"/>
</dbReference>
<evidence type="ECO:0000256" key="1">
    <source>
        <dbReference type="ARBA" id="ARBA00004613"/>
    </source>
</evidence>
<evidence type="ECO:0000256" key="6">
    <source>
        <dbReference type="ARBA" id="ARBA00023157"/>
    </source>
</evidence>
<organism evidence="10 11">
    <name type="scientific">Henosepilachna vigintioctopunctata</name>
    <dbReference type="NCBI Taxonomy" id="420089"/>
    <lineage>
        <taxon>Eukaryota</taxon>
        <taxon>Metazoa</taxon>
        <taxon>Ecdysozoa</taxon>
        <taxon>Arthropoda</taxon>
        <taxon>Hexapoda</taxon>
        <taxon>Insecta</taxon>
        <taxon>Pterygota</taxon>
        <taxon>Neoptera</taxon>
        <taxon>Endopterygota</taxon>
        <taxon>Coleoptera</taxon>
        <taxon>Polyphaga</taxon>
        <taxon>Cucujiformia</taxon>
        <taxon>Coccinelloidea</taxon>
        <taxon>Coccinellidae</taxon>
        <taxon>Epilachninae</taxon>
        <taxon>Epilachnini</taxon>
        <taxon>Henosepilachna</taxon>
    </lineage>
</organism>
<keyword evidence="3 7" id="KW-0964">Secreted</keyword>
<feature type="signal peptide" evidence="8">
    <location>
        <begin position="1"/>
        <end position="23"/>
    </location>
</feature>
<dbReference type="InterPro" id="IPR016179">
    <property type="entry name" value="Insulin-like"/>
</dbReference>
<keyword evidence="4" id="KW-0165">Cleavage on pair of basic residues</keyword>
<evidence type="ECO:0000256" key="2">
    <source>
        <dbReference type="ARBA" id="ARBA00009034"/>
    </source>
</evidence>
<sequence length="120" mass="13772">MDTKIFIVSTIFCLLVGESSCNAYPRYKYCGTNLINALQSICKSQPHLRSKKSVDYNQEYSNENSAVDNSERYGENMLQPMESFGRLLTAFNSKHRTKRGIHEDCCLNGCTRDELISYCY</sequence>
<dbReference type="Proteomes" id="UP001431783">
    <property type="component" value="Unassembled WGS sequence"/>
</dbReference>
<keyword evidence="6" id="KW-1015">Disulfide bond</keyword>
<keyword evidence="5 8" id="KW-0732">Signal</keyword>
<dbReference type="GO" id="GO:0007193">
    <property type="term" value="P:adenylate cyclase-inhibiting G protein-coupled receptor signaling pathway"/>
    <property type="evidence" value="ECO:0007669"/>
    <property type="project" value="TreeGrafter"/>
</dbReference>
<evidence type="ECO:0000259" key="9">
    <source>
        <dbReference type="SMART" id="SM00078"/>
    </source>
</evidence>
<evidence type="ECO:0000256" key="5">
    <source>
        <dbReference type="ARBA" id="ARBA00022729"/>
    </source>
</evidence>
<dbReference type="PROSITE" id="PS00262">
    <property type="entry name" value="INSULIN"/>
    <property type="match status" value="1"/>
</dbReference>
<dbReference type="InterPro" id="IPR022352">
    <property type="entry name" value="Ins/IGF/rlx"/>
</dbReference>
<name>A0AAW1TQI8_9CUCU</name>
<dbReference type="PANTHER" id="PTHR10423:SF3">
    <property type="entry name" value="INSULIN-LIKE 3"/>
    <property type="match status" value="1"/>
</dbReference>
<evidence type="ECO:0000313" key="11">
    <source>
        <dbReference type="Proteomes" id="UP001431783"/>
    </source>
</evidence>
<comment type="subcellular location">
    <subcellularLocation>
        <location evidence="1 7">Secreted</location>
    </subcellularLocation>
</comment>
<dbReference type="AlphaFoldDB" id="A0AAW1TQI8"/>
<dbReference type="Pfam" id="PF00049">
    <property type="entry name" value="Insulin"/>
    <property type="match status" value="1"/>
</dbReference>
<dbReference type="PANTHER" id="PTHR10423">
    <property type="entry name" value="INSULIN-LIKE 3"/>
    <property type="match status" value="1"/>
</dbReference>
<dbReference type="GO" id="GO:0005179">
    <property type="term" value="F:hormone activity"/>
    <property type="evidence" value="ECO:0007669"/>
    <property type="project" value="InterPro"/>
</dbReference>
<evidence type="ECO:0000313" key="10">
    <source>
        <dbReference type="EMBL" id="KAK9870930.1"/>
    </source>
</evidence>
<dbReference type="InterPro" id="IPR036438">
    <property type="entry name" value="Insulin-like_sf"/>
</dbReference>
<dbReference type="PRINTS" id="PR00276">
    <property type="entry name" value="INSULINFAMLY"/>
</dbReference>
<feature type="domain" description="Insulin-like" evidence="9">
    <location>
        <begin position="27"/>
        <end position="119"/>
    </location>
</feature>
<dbReference type="EMBL" id="JARQZJ010000004">
    <property type="protein sequence ID" value="KAK9870930.1"/>
    <property type="molecule type" value="Genomic_DNA"/>
</dbReference>
<dbReference type="InterPro" id="IPR043387">
    <property type="entry name" value="INSL3/INSL4"/>
</dbReference>
<proteinExistence type="inferred from homology"/>
<dbReference type="SUPFAM" id="SSF56994">
    <property type="entry name" value="Insulin-like"/>
    <property type="match status" value="1"/>
</dbReference>
<dbReference type="InterPro" id="IPR022353">
    <property type="entry name" value="Insulin_CS"/>
</dbReference>